<accession>A0ABY5DS53</accession>
<dbReference type="EMBL" id="CP098502">
    <property type="protein sequence ID" value="UTI64270.1"/>
    <property type="molecule type" value="Genomic_DNA"/>
</dbReference>
<name>A0ABY5DS53_9ACTN</name>
<dbReference type="InterPro" id="IPR042070">
    <property type="entry name" value="PucR_C-HTH_sf"/>
</dbReference>
<keyword evidence="4" id="KW-1185">Reference proteome</keyword>
<feature type="domain" description="PucR C-terminal helix-turn-helix" evidence="1">
    <location>
        <begin position="343"/>
        <end position="400"/>
    </location>
</feature>
<organism evidence="3 4">
    <name type="scientific">Paraconexibacter antarcticus</name>
    <dbReference type="NCBI Taxonomy" id="2949664"/>
    <lineage>
        <taxon>Bacteria</taxon>
        <taxon>Bacillati</taxon>
        <taxon>Actinomycetota</taxon>
        <taxon>Thermoleophilia</taxon>
        <taxon>Solirubrobacterales</taxon>
        <taxon>Paraconexibacteraceae</taxon>
        <taxon>Paraconexibacter</taxon>
    </lineage>
</organism>
<evidence type="ECO:0000313" key="3">
    <source>
        <dbReference type="EMBL" id="UTI64270.1"/>
    </source>
</evidence>
<dbReference type="Pfam" id="PF13556">
    <property type="entry name" value="HTH_30"/>
    <property type="match status" value="1"/>
</dbReference>
<protein>
    <submittedName>
        <fullName evidence="3">Helix-turn-helix domain-containing protein</fullName>
    </submittedName>
</protein>
<evidence type="ECO:0000259" key="2">
    <source>
        <dbReference type="Pfam" id="PF14361"/>
    </source>
</evidence>
<dbReference type="Gene3D" id="1.10.10.2840">
    <property type="entry name" value="PucR C-terminal helix-turn-helix domain"/>
    <property type="match status" value="1"/>
</dbReference>
<feature type="domain" description="RsbT co-antagonist protein RsbRD N-terminal" evidence="2">
    <location>
        <begin position="20"/>
        <end position="157"/>
    </location>
</feature>
<dbReference type="Pfam" id="PF14361">
    <property type="entry name" value="RsbRD_N"/>
    <property type="match status" value="1"/>
</dbReference>
<sequence>MSVDAGTSRIARALRAERDELVALLLRRDGHGRRPGALAPDDEAVLVEEAGMLVDALADALDHDRPLDVHDVDFLRPAIERRAARGDWIEDTTRGLRIVHRTIYERVATIAAETGDSAGVVAVGARLLELIDIASALAGEAWIEARELSRDGGTRRRAALLDLLVAGDDPGAHGLGDLAAELGLGEGTPVLAISARAVRGRDVAGDATMTAAVGALARAGGPPVLPLARLADDEVVVLRPVGADGPDRLVGALERTWRRLADGPVRLAVGISAVHVLPGGAREALADARRARERVPTGGGLLALPSLAPLDWMTLRAGATTWTLVPERVRTFLEEDARDGGQLTHTFRSYLASDLNVKLAARRLHLHANTTRYRLGRIAERTGLDLRRLDDVIALHVATLLHDGRTAAGSGGEPDAGPR</sequence>
<dbReference type="InterPro" id="IPR025751">
    <property type="entry name" value="RsbRD_N_dom"/>
</dbReference>
<reference evidence="3 4" key="1">
    <citation type="submission" date="2022-06" db="EMBL/GenBank/DDBJ databases">
        <title>Paraconexibacter antarcticus.</title>
        <authorList>
            <person name="Kim C.S."/>
        </authorList>
    </citation>
    <scope>NUCLEOTIDE SEQUENCE [LARGE SCALE GENOMIC DNA]</scope>
    <source>
        <strain evidence="3 4">02-257</strain>
    </source>
</reference>
<dbReference type="InterPro" id="IPR025736">
    <property type="entry name" value="PucR_C-HTH_dom"/>
</dbReference>
<dbReference type="PANTHER" id="PTHR33744">
    <property type="entry name" value="CARBOHYDRATE DIACID REGULATOR"/>
    <property type="match status" value="1"/>
</dbReference>
<dbReference type="RefSeq" id="WP_254570980.1">
    <property type="nucleotide sequence ID" value="NZ_CP098502.1"/>
</dbReference>
<gene>
    <name evidence="3" type="ORF">NBH00_23385</name>
</gene>
<proteinExistence type="predicted"/>
<evidence type="ECO:0000313" key="4">
    <source>
        <dbReference type="Proteomes" id="UP001056035"/>
    </source>
</evidence>
<evidence type="ECO:0000259" key="1">
    <source>
        <dbReference type="Pfam" id="PF13556"/>
    </source>
</evidence>
<dbReference type="Proteomes" id="UP001056035">
    <property type="component" value="Chromosome"/>
</dbReference>
<dbReference type="InterPro" id="IPR051448">
    <property type="entry name" value="CdaR-like_regulators"/>
</dbReference>